<accession>A0A5L4L0S3</accession>
<sequence length="314" mass="36365">MSATGKPITLSKGEERLISLDNYNTKYYNHHNEFYGHTHHLLTGANFLPQGAILWQTPQRIIARLSYFIKLILLSLAFSFTLTQANPLEPKNFSAPTLQELQAQQGNTENLQDLKTNEFYLNLNPKEIDSIQKKDDAIREAFDRFSQKEINYKPVIRPIASMDSISLHPYFTFTLLLPKGSIINHIDSSSPMAVLKFENNALLIRPNADFKIANLTILYKLKDTNHILNILATLYERNNELDKLNLVYSYSNLEKLDDLEVIQAYIKENKAMPKQKYSYIQINDISYRIVEDEDYGKVFIAGKKYRVDNNTIYR</sequence>
<comment type="caution">
    <text evidence="1">The sequence shown here is derived from an EMBL/GenBank/DDBJ whole genome shotgun (WGS) entry which is preliminary data.</text>
</comment>
<name>A0A5L4L0S3_CAMUP</name>
<organism evidence="1">
    <name type="scientific">Campylobacter upsaliensis</name>
    <dbReference type="NCBI Taxonomy" id="28080"/>
    <lineage>
        <taxon>Bacteria</taxon>
        <taxon>Pseudomonadati</taxon>
        <taxon>Campylobacterota</taxon>
        <taxon>Epsilonproteobacteria</taxon>
        <taxon>Campylobacterales</taxon>
        <taxon>Campylobacteraceae</taxon>
        <taxon>Campylobacter</taxon>
    </lineage>
</organism>
<reference evidence="1" key="1">
    <citation type="submission" date="2018-08" db="EMBL/GenBank/DDBJ databases">
        <authorList>
            <consortium name="PulseNet: The National Subtyping Network for Foodborne Disease Surveillance"/>
            <person name="Tarr C.L."/>
            <person name="Trees E."/>
            <person name="Katz L.S."/>
            <person name="Carleton-Romer H.A."/>
            <person name="Stroika S."/>
            <person name="Kucerova Z."/>
            <person name="Roache K.F."/>
            <person name="Sabol A.L."/>
            <person name="Besser J."/>
            <person name="Gerner-Smidt P."/>
        </authorList>
    </citation>
    <scope>NUCLEOTIDE SEQUENCE</scope>
    <source>
        <strain evidence="1">PNUSAC005770</strain>
    </source>
</reference>
<evidence type="ECO:0000313" key="1">
    <source>
        <dbReference type="EMBL" id="EAL8903910.1"/>
    </source>
</evidence>
<proteinExistence type="predicted"/>
<gene>
    <name evidence="1" type="ORF">D0B03_06280</name>
</gene>
<dbReference type="EMBL" id="AACSBQ010000024">
    <property type="protein sequence ID" value="EAL8903910.1"/>
    <property type="molecule type" value="Genomic_DNA"/>
</dbReference>
<dbReference type="AlphaFoldDB" id="A0A5L4L0S3"/>
<protein>
    <submittedName>
        <fullName evidence="1">Uncharacterized protein</fullName>
    </submittedName>
</protein>